<dbReference type="AlphaFoldDB" id="A0A7W7D1H8"/>
<evidence type="ECO:0000313" key="1">
    <source>
        <dbReference type="EMBL" id="MBB4697041.1"/>
    </source>
</evidence>
<evidence type="ECO:0000313" key="2">
    <source>
        <dbReference type="Proteomes" id="UP000542742"/>
    </source>
</evidence>
<keyword evidence="2" id="KW-1185">Reference proteome</keyword>
<dbReference type="EMBL" id="JACHMF010000001">
    <property type="protein sequence ID" value="MBB4697041.1"/>
    <property type="molecule type" value="Genomic_DNA"/>
</dbReference>
<reference evidence="1 2" key="1">
    <citation type="submission" date="2020-08" db="EMBL/GenBank/DDBJ databases">
        <title>Sequencing the genomes of 1000 actinobacteria strains.</title>
        <authorList>
            <person name="Klenk H.-P."/>
        </authorList>
    </citation>
    <scope>NUCLEOTIDE SEQUENCE [LARGE SCALE GENOMIC DNA]</scope>
    <source>
        <strain evidence="1 2">DSM 45518</strain>
    </source>
</reference>
<proteinExistence type="predicted"/>
<gene>
    <name evidence="1" type="ORF">BKA14_007189</name>
</gene>
<comment type="caution">
    <text evidence="1">The sequence shown here is derived from an EMBL/GenBank/DDBJ whole genome shotgun (WGS) entry which is preliminary data.</text>
</comment>
<protein>
    <submittedName>
        <fullName evidence="1">Uncharacterized protein</fullName>
    </submittedName>
</protein>
<dbReference type="Proteomes" id="UP000542742">
    <property type="component" value="Unassembled WGS sequence"/>
</dbReference>
<organism evidence="1 2">
    <name type="scientific">Paractinoplanes abujensis</name>
    <dbReference type="NCBI Taxonomy" id="882441"/>
    <lineage>
        <taxon>Bacteria</taxon>
        <taxon>Bacillati</taxon>
        <taxon>Actinomycetota</taxon>
        <taxon>Actinomycetes</taxon>
        <taxon>Micromonosporales</taxon>
        <taxon>Micromonosporaceae</taxon>
        <taxon>Paractinoplanes</taxon>
    </lineage>
</organism>
<name>A0A7W7D1H8_9ACTN</name>
<accession>A0A7W7D1H8</accession>
<sequence length="35" mass="3783">MAYAVARRATKEALTTGTYALSSGRLNALMKSYSE</sequence>